<evidence type="ECO:0008006" key="4">
    <source>
        <dbReference type="Google" id="ProtNLM"/>
    </source>
</evidence>
<keyword evidence="3" id="KW-1185">Reference proteome</keyword>
<keyword evidence="1" id="KW-0175">Coiled coil</keyword>
<feature type="coiled-coil region" evidence="1">
    <location>
        <begin position="37"/>
        <end position="64"/>
    </location>
</feature>
<dbReference type="Proteomes" id="UP000275473">
    <property type="component" value="Unassembled WGS sequence"/>
</dbReference>
<reference evidence="2 3" key="1">
    <citation type="journal article" date="2018" name="Int. J. Syst. Evol. Microbiol.">
        <title>Planococcus salinus sp. nov., a moderately halophilic bacterium isolated from a saline-alkali soil.</title>
        <authorList>
            <person name="Gan L."/>
        </authorList>
    </citation>
    <scope>NUCLEOTIDE SEQUENCE [LARGE SCALE GENOMIC DNA]</scope>
    <source>
        <strain evidence="2 3">LCB217</strain>
    </source>
</reference>
<dbReference type="Gene3D" id="3.40.50.1110">
    <property type="entry name" value="SGNH hydrolase"/>
    <property type="match status" value="1"/>
</dbReference>
<dbReference type="AlphaFoldDB" id="A0A3M8P4A9"/>
<gene>
    <name evidence="2" type="ORF">EEX84_14265</name>
</gene>
<name>A0A3M8P4A9_9BACL</name>
<dbReference type="EMBL" id="RIAX01000013">
    <property type="protein sequence ID" value="RNF38497.1"/>
    <property type="molecule type" value="Genomic_DNA"/>
</dbReference>
<dbReference type="InterPro" id="IPR036514">
    <property type="entry name" value="SGNH_hydro_sf"/>
</dbReference>
<sequence>MKKRIFQILLPFFCVVALWWTYGQYNHKIQVQGEESLATYHEKMEQKEKDKEQLLNQLAMAKDQTLADRVRYLTLKNGVAKISLVGSSIPVNGEQQATRSSWKELLEGNFKAMERTEVEVKDFGHCGSHETEIVSKDKLEEAMAFHPDILIFEICLPTEGEARSSLPVFQDRVTWAMEELQAGAPEAMIVIQTANPFVNYEIIKPAAGFSYDQYAFEMGKFFESKEWHFFDTHNLMMDKMAENKLTVKELLAGHVLPGSPSYELWAEVVGEHLQAELSQP</sequence>
<evidence type="ECO:0000313" key="2">
    <source>
        <dbReference type="EMBL" id="RNF38497.1"/>
    </source>
</evidence>
<proteinExistence type="predicted"/>
<dbReference type="RefSeq" id="WP_123166318.1">
    <property type="nucleotide sequence ID" value="NZ_RIAX01000013.1"/>
</dbReference>
<evidence type="ECO:0000313" key="3">
    <source>
        <dbReference type="Proteomes" id="UP000275473"/>
    </source>
</evidence>
<accession>A0A3M8P4A9</accession>
<protein>
    <recommendedName>
        <fullName evidence="4">SGNH/GDSL hydrolase family protein</fullName>
    </recommendedName>
</protein>
<dbReference type="SUPFAM" id="SSF52266">
    <property type="entry name" value="SGNH hydrolase"/>
    <property type="match status" value="1"/>
</dbReference>
<comment type="caution">
    <text evidence="2">The sequence shown here is derived from an EMBL/GenBank/DDBJ whole genome shotgun (WGS) entry which is preliminary data.</text>
</comment>
<organism evidence="2 3">
    <name type="scientific">Planococcus salinus</name>
    <dbReference type="NCBI Taxonomy" id="1848460"/>
    <lineage>
        <taxon>Bacteria</taxon>
        <taxon>Bacillati</taxon>
        <taxon>Bacillota</taxon>
        <taxon>Bacilli</taxon>
        <taxon>Bacillales</taxon>
        <taxon>Caryophanaceae</taxon>
        <taxon>Planococcus</taxon>
    </lineage>
</organism>
<evidence type="ECO:0000256" key="1">
    <source>
        <dbReference type="SAM" id="Coils"/>
    </source>
</evidence>
<dbReference type="OrthoDB" id="2449793at2"/>